<dbReference type="Gramene" id="Psat05G0539200-T1">
    <property type="protein sequence ID" value="KAI5409918.1"/>
    <property type="gene ID" value="KIW84_055392"/>
</dbReference>
<keyword evidence="3" id="KW-1185">Reference proteome</keyword>
<dbReference type="EMBL" id="JAMSHJ010000005">
    <property type="protein sequence ID" value="KAI5409918.1"/>
    <property type="molecule type" value="Genomic_DNA"/>
</dbReference>
<accession>A0A9D4WVN2</accession>
<evidence type="ECO:0000259" key="1">
    <source>
        <dbReference type="Pfam" id="PF24496"/>
    </source>
</evidence>
<feature type="domain" description="DUF7588" evidence="1">
    <location>
        <begin position="195"/>
        <end position="259"/>
    </location>
</feature>
<gene>
    <name evidence="2" type="ORF">KIW84_055392</name>
</gene>
<sequence>MSLADEFTKNSLVIYVQGLSDNFNLGVANIDVISRITYKVSNVNYDFKSLKTTPRNETCIIEANLSRSNVMTPKIMTASDIIEKFPQEWILQDVVKSEKIEARTIRDVIQDIDGSVRIMMNRSQSYRYHESSSIGSTSSARHSVDSTIRVNLAGVNFAPTIPQLLYSERTSRSPSPTESQILGVITNDDPFVIDKAWIRVDFETIYNLEKRNWYFSNFSKDQTQMYLQKFYRFLKTHEINIYFFTWFKLLCLEEEIENPFVVKMYLDANVRISTKWKTSRKEIIESIHPPLEAIRITPSKENIEIEASPFKSIANHVDQRKDINNLHSQINYSNQILHTMSQQLDRIENSIPQPKDVKDYKLDPTRPIYQYHTPSNQELKGMSLGRDTTHKIEELVTKLKSLNIETSSGEINTLSRDEEYDNMGLSDNFNPGVANIDVISRITYKVSNVNYDFKSLKTTPRNETCIIEANLSRSNVMTPKILTVSDIIEKFPQEWILQDVVKSEKIEARTIRDVIQDIDGFVIEANPIAIINLVVLGQHLVLDIQLIQQLGFLKTHEINIYFFTWFELLYLEEEIENPFVVKMYLDANVRISTKWKTSRKEIIESVHPPLEAIRITPSKENIEKEASPFKSIANPVDQRKDINNLHSQINYSNQILHTMSQQLDRIENSIPQPKDVKDYKLDPTRPIYQYHTPSNQELKGMSLGRDTTHKIEELVTKLKSLNIETSSGEINTLSRDEEYDNMGIHD</sequence>
<proteinExistence type="predicted"/>
<dbReference type="Pfam" id="PF24496">
    <property type="entry name" value="DUF7588"/>
    <property type="match status" value="1"/>
</dbReference>
<name>A0A9D4WVN2_PEA</name>
<evidence type="ECO:0000313" key="3">
    <source>
        <dbReference type="Proteomes" id="UP001058974"/>
    </source>
</evidence>
<dbReference type="InterPro" id="IPR056010">
    <property type="entry name" value="DUF7588"/>
</dbReference>
<organism evidence="2 3">
    <name type="scientific">Pisum sativum</name>
    <name type="common">Garden pea</name>
    <name type="synonym">Lathyrus oleraceus</name>
    <dbReference type="NCBI Taxonomy" id="3888"/>
    <lineage>
        <taxon>Eukaryota</taxon>
        <taxon>Viridiplantae</taxon>
        <taxon>Streptophyta</taxon>
        <taxon>Embryophyta</taxon>
        <taxon>Tracheophyta</taxon>
        <taxon>Spermatophyta</taxon>
        <taxon>Magnoliopsida</taxon>
        <taxon>eudicotyledons</taxon>
        <taxon>Gunneridae</taxon>
        <taxon>Pentapetalae</taxon>
        <taxon>rosids</taxon>
        <taxon>fabids</taxon>
        <taxon>Fabales</taxon>
        <taxon>Fabaceae</taxon>
        <taxon>Papilionoideae</taxon>
        <taxon>50 kb inversion clade</taxon>
        <taxon>NPAAA clade</taxon>
        <taxon>Hologalegina</taxon>
        <taxon>IRL clade</taxon>
        <taxon>Fabeae</taxon>
        <taxon>Lathyrus</taxon>
    </lineage>
</organism>
<dbReference type="Proteomes" id="UP001058974">
    <property type="component" value="Chromosome 5"/>
</dbReference>
<comment type="caution">
    <text evidence="2">The sequence shown here is derived from an EMBL/GenBank/DDBJ whole genome shotgun (WGS) entry which is preliminary data.</text>
</comment>
<evidence type="ECO:0000313" key="2">
    <source>
        <dbReference type="EMBL" id="KAI5409918.1"/>
    </source>
</evidence>
<dbReference type="AlphaFoldDB" id="A0A9D4WVN2"/>
<protein>
    <recommendedName>
        <fullName evidence="1">DUF7588 domain-containing protein</fullName>
    </recommendedName>
</protein>
<reference evidence="2 3" key="1">
    <citation type="journal article" date="2022" name="Nat. Genet.">
        <title>Improved pea reference genome and pan-genome highlight genomic features and evolutionary characteristics.</title>
        <authorList>
            <person name="Yang T."/>
            <person name="Liu R."/>
            <person name="Luo Y."/>
            <person name="Hu S."/>
            <person name="Wang D."/>
            <person name="Wang C."/>
            <person name="Pandey M.K."/>
            <person name="Ge S."/>
            <person name="Xu Q."/>
            <person name="Li N."/>
            <person name="Li G."/>
            <person name="Huang Y."/>
            <person name="Saxena R.K."/>
            <person name="Ji Y."/>
            <person name="Li M."/>
            <person name="Yan X."/>
            <person name="He Y."/>
            <person name="Liu Y."/>
            <person name="Wang X."/>
            <person name="Xiang C."/>
            <person name="Varshney R.K."/>
            <person name="Ding H."/>
            <person name="Gao S."/>
            <person name="Zong X."/>
        </authorList>
    </citation>
    <scope>NUCLEOTIDE SEQUENCE [LARGE SCALE GENOMIC DNA]</scope>
    <source>
        <strain evidence="2 3">cv. Zhongwan 6</strain>
    </source>
</reference>